<keyword evidence="3" id="KW-1185">Reference proteome</keyword>
<evidence type="ECO:0000313" key="3">
    <source>
        <dbReference type="Proteomes" id="UP000577408"/>
    </source>
</evidence>
<comment type="caution">
    <text evidence="2">The sequence shown here is derived from an EMBL/GenBank/DDBJ whole genome shotgun (WGS) entry which is preliminary data.</text>
</comment>
<sequence>MRSRFLAITAATSLVASTLVAPAAFADVDATNDYIAANFKNPFTLPTNAPQDVVLQAGATESSVLLNWITAAGVDGQAVRIKEKGGKTKTIGATSTDSKVTVTEGKIKDEDGQRRLVQGVHL</sequence>
<accession>A0A7V8UU53</accession>
<feature type="signal peptide" evidence="1">
    <location>
        <begin position="1"/>
        <end position="26"/>
    </location>
</feature>
<dbReference type="AlphaFoldDB" id="A0A7V8UU53"/>
<evidence type="ECO:0000256" key="1">
    <source>
        <dbReference type="SAM" id="SignalP"/>
    </source>
</evidence>
<protein>
    <submittedName>
        <fullName evidence="2">Uncharacterized protein</fullName>
    </submittedName>
</protein>
<proteinExistence type="predicted"/>
<reference evidence="2 3" key="1">
    <citation type="submission" date="2020-05" db="EMBL/GenBank/DDBJ databases">
        <title>Descriptions of Corynebacterium xxxx sp. nov., Corynebacterium yyyy sp. nov. and Corynebacterium zzzz sp. nov.</title>
        <authorList>
            <person name="Zhang G."/>
        </authorList>
    </citation>
    <scope>NUCLEOTIDE SEQUENCE [LARGE SCALE GENOMIC DNA]</scope>
    <source>
        <strain evidence="3">zg-913</strain>
    </source>
</reference>
<dbReference type="EMBL" id="JABFED010000003">
    <property type="protein sequence ID" value="MBA1837355.1"/>
    <property type="molecule type" value="Genomic_DNA"/>
</dbReference>
<gene>
    <name evidence="2" type="ORF">HMA55_05470</name>
</gene>
<evidence type="ECO:0000313" key="2">
    <source>
        <dbReference type="EMBL" id="MBA1837355.1"/>
    </source>
</evidence>
<name>A0A7V8UU53_9CORY</name>
<dbReference type="RefSeq" id="WP_181192086.1">
    <property type="nucleotide sequence ID" value="NZ_JABFED010000003.1"/>
</dbReference>
<organism evidence="2 3">
    <name type="scientific">Corynebacterium wankanglinii</name>
    <dbReference type="NCBI Taxonomy" id="2735136"/>
    <lineage>
        <taxon>Bacteria</taxon>
        <taxon>Bacillati</taxon>
        <taxon>Actinomycetota</taxon>
        <taxon>Actinomycetes</taxon>
        <taxon>Mycobacteriales</taxon>
        <taxon>Corynebacteriaceae</taxon>
        <taxon>Corynebacterium</taxon>
    </lineage>
</organism>
<dbReference type="Proteomes" id="UP000577408">
    <property type="component" value="Unassembled WGS sequence"/>
</dbReference>
<feature type="chain" id="PRO_5030757169" evidence="1">
    <location>
        <begin position="27"/>
        <end position="122"/>
    </location>
</feature>
<keyword evidence="1" id="KW-0732">Signal</keyword>